<evidence type="ECO:0000256" key="7">
    <source>
        <dbReference type="ARBA" id="ARBA00023284"/>
    </source>
</evidence>
<dbReference type="EMBL" id="JAQQXS010000005">
    <property type="protein sequence ID" value="MDC8784853.1"/>
    <property type="molecule type" value="Genomic_DNA"/>
</dbReference>
<evidence type="ECO:0000256" key="2">
    <source>
        <dbReference type="ARBA" id="ARBA00013017"/>
    </source>
</evidence>
<comment type="function">
    <text evidence="1">Thiol-specific peroxidase that catalyzes the reduction of hydrogen peroxide and organic hydroperoxides to water and alcohols, respectively. Plays a role in cell protection against oxidative stress by detoxifying peroxides and as sensor of hydrogen peroxide-mediated signaling events.</text>
</comment>
<evidence type="ECO:0000256" key="5">
    <source>
        <dbReference type="ARBA" id="ARBA00023002"/>
    </source>
</evidence>
<feature type="transmembrane region" description="Helical" evidence="12">
    <location>
        <begin position="21"/>
        <end position="41"/>
    </location>
</feature>
<dbReference type="EC" id="1.11.1.24" evidence="2"/>
<dbReference type="PANTHER" id="PTHR42801:SF4">
    <property type="entry name" value="AHPC_TSA FAMILY PROTEIN"/>
    <property type="match status" value="1"/>
</dbReference>
<evidence type="ECO:0000256" key="10">
    <source>
        <dbReference type="ARBA" id="ARBA00042639"/>
    </source>
</evidence>
<sequence length="208" mass="21847">MSYFDFKKTPAFRSAGLRSTLLGLVLSGYGAVALAALPVGAPAPDFSAEAAVGGTPFKFKLAEALKNGPVVLYFYPKAFTSGCTIEAHQFAEATDEFKAMGVTVIGISNDEIETLKKFSVEACRNKFAVAADAGAKVMAAYDAKLMLMPSMADRISYLISADGHIAAVHASLDAEGHVSAMMQATRALQAADKTKPLAKPVVKPVVKP</sequence>
<dbReference type="PANTHER" id="PTHR42801">
    <property type="entry name" value="THIOREDOXIN-DEPENDENT PEROXIDE REDUCTASE"/>
    <property type="match status" value="1"/>
</dbReference>
<keyword evidence="7" id="KW-0676">Redox-active center</keyword>
<evidence type="ECO:0000256" key="1">
    <source>
        <dbReference type="ARBA" id="ARBA00003330"/>
    </source>
</evidence>
<keyword evidence="4" id="KW-0049">Antioxidant</keyword>
<dbReference type="InterPro" id="IPR013766">
    <property type="entry name" value="Thioredoxin_domain"/>
</dbReference>
<keyword evidence="12" id="KW-0472">Membrane</keyword>
<dbReference type="Proteomes" id="UP001219862">
    <property type="component" value="Unassembled WGS sequence"/>
</dbReference>
<gene>
    <name evidence="14" type="ORF">PRZ01_06590</name>
</gene>
<evidence type="ECO:0000256" key="11">
    <source>
        <dbReference type="ARBA" id="ARBA00049091"/>
    </source>
</evidence>
<dbReference type="Gene3D" id="3.40.30.10">
    <property type="entry name" value="Glutaredoxin"/>
    <property type="match status" value="1"/>
</dbReference>
<evidence type="ECO:0000313" key="15">
    <source>
        <dbReference type="Proteomes" id="UP001219862"/>
    </source>
</evidence>
<accession>A0ABT5KR46</accession>
<evidence type="ECO:0000259" key="13">
    <source>
        <dbReference type="PROSITE" id="PS51352"/>
    </source>
</evidence>
<dbReference type="RefSeq" id="WP_273595976.1">
    <property type="nucleotide sequence ID" value="NZ_JAQQXS010000005.1"/>
</dbReference>
<evidence type="ECO:0000256" key="6">
    <source>
        <dbReference type="ARBA" id="ARBA00023157"/>
    </source>
</evidence>
<organism evidence="14 15">
    <name type="scientific">Roseateles koreensis</name>
    <dbReference type="NCBI Taxonomy" id="2987526"/>
    <lineage>
        <taxon>Bacteria</taxon>
        <taxon>Pseudomonadati</taxon>
        <taxon>Pseudomonadota</taxon>
        <taxon>Betaproteobacteria</taxon>
        <taxon>Burkholderiales</taxon>
        <taxon>Sphaerotilaceae</taxon>
        <taxon>Roseateles</taxon>
    </lineage>
</organism>
<dbReference type="Pfam" id="PF00578">
    <property type="entry name" value="AhpC-TSA"/>
    <property type="match status" value="1"/>
</dbReference>
<keyword evidence="6" id="KW-1015">Disulfide bond</keyword>
<comment type="similarity">
    <text evidence="9">Belongs to the peroxiredoxin family. BCP/PrxQ subfamily.</text>
</comment>
<dbReference type="CDD" id="cd03017">
    <property type="entry name" value="PRX_BCP"/>
    <property type="match status" value="1"/>
</dbReference>
<evidence type="ECO:0000256" key="9">
    <source>
        <dbReference type="ARBA" id="ARBA00038489"/>
    </source>
</evidence>
<keyword evidence="3" id="KW-0575">Peroxidase</keyword>
<dbReference type="PROSITE" id="PS51352">
    <property type="entry name" value="THIOREDOXIN_2"/>
    <property type="match status" value="1"/>
</dbReference>
<keyword evidence="12" id="KW-0812">Transmembrane</keyword>
<keyword evidence="12" id="KW-1133">Transmembrane helix</keyword>
<reference evidence="14 15" key="1">
    <citation type="submission" date="2022-10" db="EMBL/GenBank/DDBJ databases">
        <title>paucibacter sp. hw8 Genome sequencing.</title>
        <authorList>
            <person name="Park S."/>
        </authorList>
    </citation>
    <scope>NUCLEOTIDE SEQUENCE [LARGE SCALE GENOMIC DNA]</scope>
    <source>
        <strain evidence="15">hw8</strain>
    </source>
</reference>
<feature type="domain" description="Thioredoxin" evidence="13">
    <location>
        <begin position="37"/>
        <end position="190"/>
    </location>
</feature>
<keyword evidence="15" id="KW-1185">Reference proteome</keyword>
<protein>
    <recommendedName>
        <fullName evidence="2">thioredoxin-dependent peroxiredoxin</fullName>
        <ecNumber evidence="2">1.11.1.24</ecNumber>
    </recommendedName>
    <alternativeName>
        <fullName evidence="8">Thioredoxin peroxidase</fullName>
    </alternativeName>
    <alternativeName>
        <fullName evidence="10">Thioredoxin-dependent peroxiredoxin Bcp</fullName>
    </alternativeName>
</protein>
<comment type="caution">
    <text evidence="14">The sequence shown here is derived from an EMBL/GenBank/DDBJ whole genome shotgun (WGS) entry which is preliminary data.</text>
</comment>
<dbReference type="InterPro" id="IPR036249">
    <property type="entry name" value="Thioredoxin-like_sf"/>
</dbReference>
<dbReference type="InterPro" id="IPR050924">
    <property type="entry name" value="Peroxiredoxin_BCP/PrxQ"/>
</dbReference>
<dbReference type="SUPFAM" id="SSF52833">
    <property type="entry name" value="Thioredoxin-like"/>
    <property type="match status" value="1"/>
</dbReference>
<evidence type="ECO:0000256" key="12">
    <source>
        <dbReference type="SAM" id="Phobius"/>
    </source>
</evidence>
<evidence type="ECO:0000313" key="14">
    <source>
        <dbReference type="EMBL" id="MDC8784853.1"/>
    </source>
</evidence>
<name>A0ABT5KR46_9BURK</name>
<keyword evidence="5" id="KW-0560">Oxidoreductase</keyword>
<evidence type="ECO:0000256" key="3">
    <source>
        <dbReference type="ARBA" id="ARBA00022559"/>
    </source>
</evidence>
<proteinExistence type="inferred from homology"/>
<evidence type="ECO:0000256" key="8">
    <source>
        <dbReference type="ARBA" id="ARBA00032824"/>
    </source>
</evidence>
<dbReference type="InterPro" id="IPR000866">
    <property type="entry name" value="AhpC/TSA"/>
</dbReference>
<evidence type="ECO:0000256" key="4">
    <source>
        <dbReference type="ARBA" id="ARBA00022862"/>
    </source>
</evidence>
<comment type="catalytic activity">
    <reaction evidence="11">
        <text>a hydroperoxide + [thioredoxin]-dithiol = an alcohol + [thioredoxin]-disulfide + H2O</text>
        <dbReference type="Rhea" id="RHEA:62620"/>
        <dbReference type="Rhea" id="RHEA-COMP:10698"/>
        <dbReference type="Rhea" id="RHEA-COMP:10700"/>
        <dbReference type="ChEBI" id="CHEBI:15377"/>
        <dbReference type="ChEBI" id="CHEBI:29950"/>
        <dbReference type="ChEBI" id="CHEBI:30879"/>
        <dbReference type="ChEBI" id="CHEBI:35924"/>
        <dbReference type="ChEBI" id="CHEBI:50058"/>
        <dbReference type="EC" id="1.11.1.24"/>
    </reaction>
</comment>